<dbReference type="Gene3D" id="2.30.110.10">
    <property type="entry name" value="Electron Transport, Fmn-binding Protein, Chain A"/>
    <property type="match status" value="1"/>
</dbReference>
<dbReference type="EMBL" id="QGQD01000086">
    <property type="protein sequence ID" value="TLC98704.1"/>
    <property type="molecule type" value="Genomic_DNA"/>
</dbReference>
<gene>
    <name evidence="1" type="ORF">DSM106044_04455</name>
</gene>
<dbReference type="RefSeq" id="WP_138003698.1">
    <property type="nucleotide sequence ID" value="NZ_QGQD01000086.1"/>
</dbReference>
<proteinExistence type="predicted"/>
<name>A0A4U8Q1W1_9FIRM</name>
<dbReference type="AlphaFoldDB" id="A0A4U8Q1W1"/>
<evidence type="ECO:0000313" key="2">
    <source>
        <dbReference type="Proteomes" id="UP000306509"/>
    </source>
</evidence>
<dbReference type="InterPro" id="IPR012349">
    <property type="entry name" value="Split_barrel_FMN-bd"/>
</dbReference>
<dbReference type="Proteomes" id="UP000306509">
    <property type="component" value="Unassembled WGS sequence"/>
</dbReference>
<dbReference type="Pfam" id="PF12900">
    <property type="entry name" value="Pyridox_ox_2"/>
    <property type="match status" value="1"/>
</dbReference>
<sequence>MRRSDREITDLKEIMDVMQKCDTCRLGLQDEKVPYIVPLNFGVREENGRITLFFHSAPEGKKIRLMEQNGAAGFEMDTAHELIESDTACGYGMNYKCVLGVGTLSFIEDYEEKKEALSILMKQYTTNRDLTFSENMIKAVKVIRLEVEEISCKCCNR</sequence>
<protein>
    <submittedName>
        <fullName evidence="1">Putative flavin-nucleotide-binding protein</fullName>
    </submittedName>
</protein>
<accession>A0A4U8Q1W1</accession>
<reference evidence="1 2" key="1">
    <citation type="journal article" date="2019" name="Anaerobe">
        <title>Detection of Robinsoniella peoriensis in multiple bone samples of a trauma patient.</title>
        <authorList>
            <person name="Schrottner P."/>
            <person name="Hartwich K."/>
            <person name="Bunk B."/>
            <person name="Schober I."/>
            <person name="Helbig S."/>
            <person name="Rudolph W.W."/>
            <person name="Gunzer F."/>
        </authorList>
    </citation>
    <scope>NUCLEOTIDE SEQUENCE [LARGE SCALE GENOMIC DNA]</scope>
    <source>
        <strain evidence="1 2">DSM 106044</strain>
    </source>
</reference>
<keyword evidence="2" id="KW-1185">Reference proteome</keyword>
<organism evidence="1 2">
    <name type="scientific">Robinsoniella peoriensis</name>
    <dbReference type="NCBI Taxonomy" id="180332"/>
    <lineage>
        <taxon>Bacteria</taxon>
        <taxon>Bacillati</taxon>
        <taxon>Bacillota</taxon>
        <taxon>Clostridia</taxon>
        <taxon>Lachnospirales</taxon>
        <taxon>Lachnospiraceae</taxon>
        <taxon>Robinsoniella</taxon>
    </lineage>
</organism>
<dbReference type="PANTHER" id="PTHR34071:SF2">
    <property type="entry name" value="FLAVIN-NUCLEOTIDE-BINDING PROTEIN"/>
    <property type="match status" value="1"/>
</dbReference>
<dbReference type="SUPFAM" id="SSF50475">
    <property type="entry name" value="FMN-binding split barrel"/>
    <property type="match status" value="1"/>
</dbReference>
<comment type="caution">
    <text evidence="1">The sequence shown here is derived from an EMBL/GenBank/DDBJ whole genome shotgun (WGS) entry which is preliminary data.</text>
</comment>
<dbReference type="PANTHER" id="PTHR34071">
    <property type="entry name" value="5-NITROIMIDAZOLE ANTIBIOTICS RESISTANCE PROTEIN, NIMA-FAMILY-RELATED PROTEIN-RELATED"/>
    <property type="match status" value="1"/>
</dbReference>
<evidence type="ECO:0000313" key="1">
    <source>
        <dbReference type="EMBL" id="TLC98704.1"/>
    </source>
</evidence>
<dbReference type="STRING" id="180332.GCA_000797495_00430"/>
<dbReference type="InterPro" id="IPR024747">
    <property type="entry name" value="Pyridox_Oxase-rel"/>
</dbReference>